<dbReference type="EMBL" id="LT629750">
    <property type="protein sequence ID" value="SDT31830.1"/>
    <property type="molecule type" value="Genomic_DNA"/>
</dbReference>
<sequence length="568" mass="61569">MGLGLRSRRNFIGGLALAATLLPVSGASAQTADTVLFNGKIVTVDKDFSIREALAIGHGQVLATGTSAAMKKLAGSNAKQIDLGGRAVIPGLTDGHIHGIRAALTFGTEVNWIGVPTLEQALDKIRQAAQTQKPGSWIVVAGGWTEEQFAEKRRPTPQEVAAAAPDNPVYIQHLYDWLLLTPKAMEALDIHDDADVTPGGKLERDVDNKPTGVVVANGNALGKIFDKLPKPTLEQQVDGSRKFFREMNGLGITGIVDGGGVSMYPANYQAVFKLWRDKQLTLRVAYHLCAPKPGSELADLQNLTQLLPQGFGDAMLHFNGPGEILVWADWTDGDITPDGKTKLAELLRWAASKGYTIQIHWNPDRSVHDLLDIVEGIEKDYPVRDLRWTVLHLYNASEDNLKRMKALGLIWGVQDGLYFGGERLQHDVGVDQAKAMPRIATAMKLGLTVAGGTDAHRVSSYNPFVALQWYLDGTTIGGTQTRDQAEAPSRRQALEMYTRNSAFMANDDDRRGTLEPGKLADLAVLSADYLTAPVKDIGRIRSVLTMVGGNVVYAASPFANLAPKPSDQ</sequence>
<protein>
    <recommendedName>
        <fullName evidence="2">Amidohydrolase 3 domain-containing protein</fullName>
    </recommendedName>
</protein>
<dbReference type="InterPro" id="IPR033932">
    <property type="entry name" value="YtcJ-like"/>
</dbReference>
<feature type="chain" id="PRO_5009267565" description="Amidohydrolase 3 domain-containing protein" evidence="1">
    <location>
        <begin position="30"/>
        <end position="568"/>
    </location>
</feature>
<evidence type="ECO:0000256" key="1">
    <source>
        <dbReference type="SAM" id="SignalP"/>
    </source>
</evidence>
<dbReference type="InterPro" id="IPR011059">
    <property type="entry name" value="Metal-dep_hydrolase_composite"/>
</dbReference>
<evidence type="ECO:0000313" key="4">
    <source>
        <dbReference type="Proteomes" id="UP000243904"/>
    </source>
</evidence>
<evidence type="ECO:0000259" key="2">
    <source>
        <dbReference type="Pfam" id="PF07969"/>
    </source>
</evidence>
<dbReference type="PROSITE" id="PS51318">
    <property type="entry name" value="TAT"/>
    <property type="match status" value="1"/>
</dbReference>
<feature type="signal peptide" evidence="1">
    <location>
        <begin position="1"/>
        <end position="29"/>
    </location>
</feature>
<dbReference type="Proteomes" id="UP000243904">
    <property type="component" value="Chromosome I"/>
</dbReference>
<dbReference type="InterPro" id="IPR032466">
    <property type="entry name" value="Metal_Hydrolase"/>
</dbReference>
<dbReference type="PANTHER" id="PTHR22642">
    <property type="entry name" value="IMIDAZOLONEPROPIONASE"/>
    <property type="match status" value="1"/>
</dbReference>
<dbReference type="SUPFAM" id="SSF51338">
    <property type="entry name" value="Composite domain of metallo-dependent hydrolases"/>
    <property type="match status" value="1"/>
</dbReference>
<dbReference type="AlphaFoldDB" id="A0A1H1ZDT6"/>
<dbReference type="InterPro" id="IPR006311">
    <property type="entry name" value="TAT_signal"/>
</dbReference>
<organism evidence="3 4">
    <name type="scientific">Bradyrhizobium canariense</name>
    <dbReference type="NCBI Taxonomy" id="255045"/>
    <lineage>
        <taxon>Bacteria</taxon>
        <taxon>Pseudomonadati</taxon>
        <taxon>Pseudomonadota</taxon>
        <taxon>Alphaproteobacteria</taxon>
        <taxon>Hyphomicrobiales</taxon>
        <taxon>Nitrobacteraceae</taxon>
        <taxon>Bradyrhizobium</taxon>
    </lineage>
</organism>
<dbReference type="Gene3D" id="3.20.20.140">
    <property type="entry name" value="Metal-dependent hydrolases"/>
    <property type="match status" value="1"/>
</dbReference>
<keyword evidence="4" id="KW-1185">Reference proteome</keyword>
<dbReference type="InterPro" id="IPR013108">
    <property type="entry name" value="Amidohydro_3"/>
</dbReference>
<dbReference type="Gene3D" id="2.30.40.10">
    <property type="entry name" value="Urease, subunit C, domain 1"/>
    <property type="match status" value="1"/>
</dbReference>
<dbReference type="CDD" id="cd01300">
    <property type="entry name" value="YtcJ_like"/>
    <property type="match status" value="1"/>
</dbReference>
<proteinExistence type="predicted"/>
<accession>A0A1H1ZDT6</accession>
<dbReference type="PANTHER" id="PTHR22642:SF21">
    <property type="entry name" value="PERIPLASMIC PROTEIN"/>
    <property type="match status" value="1"/>
</dbReference>
<dbReference type="SUPFAM" id="SSF51556">
    <property type="entry name" value="Metallo-dependent hydrolases"/>
    <property type="match status" value="1"/>
</dbReference>
<evidence type="ECO:0000313" key="3">
    <source>
        <dbReference type="EMBL" id="SDT31830.1"/>
    </source>
</evidence>
<reference evidence="4" key="1">
    <citation type="submission" date="2016-10" db="EMBL/GenBank/DDBJ databases">
        <authorList>
            <person name="Varghese N."/>
            <person name="Submissions S."/>
        </authorList>
    </citation>
    <scope>NUCLEOTIDE SEQUENCE [LARGE SCALE GENOMIC DNA]</scope>
    <source>
        <strain evidence="4">GAS369</strain>
    </source>
</reference>
<keyword evidence="1" id="KW-0732">Signal</keyword>
<name>A0A1H1ZDT6_9BRAD</name>
<gene>
    <name evidence="3" type="ORF">SAMN05444158_5380</name>
</gene>
<feature type="domain" description="Amidohydrolase 3" evidence="2">
    <location>
        <begin position="81"/>
        <end position="553"/>
    </location>
</feature>
<dbReference type="Gene3D" id="3.10.310.70">
    <property type="match status" value="1"/>
</dbReference>
<dbReference type="GO" id="GO:0016810">
    <property type="term" value="F:hydrolase activity, acting on carbon-nitrogen (but not peptide) bonds"/>
    <property type="evidence" value="ECO:0007669"/>
    <property type="project" value="InterPro"/>
</dbReference>
<dbReference type="Pfam" id="PF07969">
    <property type="entry name" value="Amidohydro_3"/>
    <property type="match status" value="1"/>
</dbReference>
<dbReference type="RefSeq" id="WP_146689446.1">
    <property type="nucleotide sequence ID" value="NZ_LT629750.1"/>
</dbReference>